<dbReference type="GO" id="GO:0004519">
    <property type="term" value="F:endonuclease activity"/>
    <property type="evidence" value="ECO:0007669"/>
    <property type="project" value="InterPro"/>
</dbReference>
<dbReference type="Pfam" id="PF01541">
    <property type="entry name" value="GIY-YIG"/>
    <property type="match status" value="1"/>
</dbReference>
<feature type="domain" description="GIY-YIG" evidence="2">
    <location>
        <begin position="1"/>
        <end position="88"/>
    </location>
</feature>
<dbReference type="AlphaFoldDB" id="A0A7C9RGB6"/>
<accession>A0A7C9RGB6</accession>
<keyword evidence="4" id="KW-1185">Reference proteome</keyword>
<reference evidence="3" key="1">
    <citation type="submission" date="2020-02" db="EMBL/GenBank/DDBJ databases">
        <title>Draft genome sequence of Candidatus Afipia apatlaquensis IBT-C3, a potential strain for decolorization of textile dyes.</title>
        <authorList>
            <person name="Sanchez-Reyes A."/>
            <person name="Breton-Deval L."/>
            <person name="Mangelson H."/>
            <person name="Sanchez-Flores A."/>
        </authorList>
    </citation>
    <scope>NUCLEOTIDE SEQUENCE [LARGE SCALE GENOMIC DNA]</scope>
    <source>
        <strain evidence="3">IBT-C3</strain>
    </source>
</reference>
<organism evidence="3 4">
    <name type="scientific">Candidatus Afipia apatlaquensis</name>
    <dbReference type="NCBI Taxonomy" id="2712852"/>
    <lineage>
        <taxon>Bacteria</taxon>
        <taxon>Pseudomonadati</taxon>
        <taxon>Pseudomonadota</taxon>
        <taxon>Alphaproteobacteria</taxon>
        <taxon>Hyphomicrobiales</taxon>
        <taxon>Nitrobacteraceae</taxon>
        <taxon>Afipia</taxon>
    </lineage>
</organism>
<comment type="similarity">
    <text evidence="1">To endonucleases of group I introns of fungi and phage.</text>
</comment>
<sequence length="236" mass="25751">MNCGVYAIVAPSGKRYIGSSAHIPKRWSKHRTDLQRGTHHCRALQLAANKYGIATLQFVVLELCPRDKLIAREQNFIDATPARVRYNSALVAGAAMEGRTHSAETRAKQSAVKLGLTKSPETRQRMSAYSKARSTQHLAKLAAALTGKTASAETREKQRKAKLGKPQTAAHIQKVKNALADTVRRDNKTGVRGVSIVGTKFAARVSIAGKYRHLGRFDSLQSALAAIQTAKQEIPE</sequence>
<name>A0A7C9RGB6_9BRAD</name>
<dbReference type="Proteomes" id="UP000480266">
    <property type="component" value="Unassembled WGS sequence"/>
</dbReference>
<evidence type="ECO:0000313" key="4">
    <source>
        <dbReference type="Proteomes" id="UP000480266"/>
    </source>
</evidence>
<dbReference type="Gene3D" id="3.40.1440.10">
    <property type="entry name" value="GIY-YIG endonuclease"/>
    <property type="match status" value="1"/>
</dbReference>
<evidence type="ECO:0000256" key="1">
    <source>
        <dbReference type="ARBA" id="ARBA00010045"/>
    </source>
</evidence>
<dbReference type="InterPro" id="IPR003611">
    <property type="entry name" value="NUMOD3"/>
</dbReference>
<comment type="caution">
    <text evidence="3">The sequence shown here is derived from an EMBL/GenBank/DDBJ whole genome shotgun (WGS) entry which is preliminary data.</text>
</comment>
<dbReference type="SMART" id="SM00465">
    <property type="entry name" value="GIYc"/>
    <property type="match status" value="1"/>
</dbReference>
<dbReference type="SMART" id="SM00496">
    <property type="entry name" value="IENR2"/>
    <property type="match status" value="4"/>
</dbReference>
<dbReference type="SUPFAM" id="SSF82771">
    <property type="entry name" value="GIY-YIG endonuclease"/>
    <property type="match status" value="1"/>
</dbReference>
<dbReference type="EMBL" id="JAAMRR010000746">
    <property type="protein sequence ID" value="NGX96337.1"/>
    <property type="molecule type" value="Genomic_DNA"/>
</dbReference>
<dbReference type="GO" id="GO:0003677">
    <property type="term" value="F:DNA binding"/>
    <property type="evidence" value="ECO:0007669"/>
    <property type="project" value="InterPro"/>
</dbReference>
<proteinExistence type="predicted"/>
<dbReference type="NCBIfam" id="TIGR01453">
    <property type="entry name" value="grpIintron_endo"/>
    <property type="match status" value="1"/>
</dbReference>
<protein>
    <submittedName>
        <fullName evidence="3">GIY-YIG nuclease family protein</fullName>
    </submittedName>
</protein>
<dbReference type="InterPro" id="IPR035901">
    <property type="entry name" value="GIY-YIG_endonuc_sf"/>
</dbReference>
<dbReference type="InterPro" id="IPR006350">
    <property type="entry name" value="Intron_endoG1"/>
</dbReference>
<dbReference type="InterPro" id="IPR000305">
    <property type="entry name" value="GIY-YIG_endonuc"/>
</dbReference>
<gene>
    <name evidence="3" type="ORF">G4V63_14305</name>
</gene>
<dbReference type="PROSITE" id="PS50164">
    <property type="entry name" value="GIY_YIG"/>
    <property type="match status" value="1"/>
</dbReference>
<evidence type="ECO:0000259" key="2">
    <source>
        <dbReference type="PROSITE" id="PS50164"/>
    </source>
</evidence>
<evidence type="ECO:0000313" key="3">
    <source>
        <dbReference type="EMBL" id="NGX96337.1"/>
    </source>
</evidence>
<dbReference type="CDD" id="cd10437">
    <property type="entry name" value="GIY-YIG_HE_I-TevI_like"/>
    <property type="match status" value="1"/>
</dbReference>